<dbReference type="EMBL" id="JBGBPQ010000028">
    <property type="protein sequence ID" value="KAL1496772.1"/>
    <property type="molecule type" value="Genomic_DNA"/>
</dbReference>
<keyword evidence="1" id="KW-0812">Transmembrane</keyword>
<gene>
    <name evidence="2" type="ORF">AB1Y20_014361</name>
</gene>
<sequence length="267" mass="30145">MAAPKAARRRTGGVLVRVSVAVCCLAVVASVCVPLLSVWGESPTRLVERVEAHIAYVHSELQYLFESFCAPGAKVELPLPSEQRRGDINVPSCAALQARGLSDYYGNLNMLLVEAWHWKILPAARLRAHTSWWRRPHAELVVLHSEDELLAGAIFVQQLLTADEWPSDAALMIGIHRMPRHKTLSLDGAARPRMIVTDALVERVKQWCVQQRLRKLFVCPYQELGPRLQRLGFDRIPDPQRAYTFNGLGLREEVCEDGLFYAFTIRK</sequence>
<dbReference type="AlphaFoldDB" id="A0AB34IER9"/>
<name>A0AB34IER9_PRYPA</name>
<proteinExistence type="predicted"/>
<keyword evidence="1" id="KW-1133">Transmembrane helix</keyword>
<organism evidence="2 3">
    <name type="scientific">Prymnesium parvum</name>
    <name type="common">Toxic golden alga</name>
    <dbReference type="NCBI Taxonomy" id="97485"/>
    <lineage>
        <taxon>Eukaryota</taxon>
        <taxon>Haptista</taxon>
        <taxon>Haptophyta</taxon>
        <taxon>Prymnesiophyceae</taxon>
        <taxon>Prymnesiales</taxon>
        <taxon>Prymnesiaceae</taxon>
        <taxon>Prymnesium</taxon>
    </lineage>
</organism>
<evidence type="ECO:0000313" key="3">
    <source>
        <dbReference type="Proteomes" id="UP001515480"/>
    </source>
</evidence>
<comment type="caution">
    <text evidence="2">The sequence shown here is derived from an EMBL/GenBank/DDBJ whole genome shotgun (WGS) entry which is preliminary data.</text>
</comment>
<accession>A0AB34IER9</accession>
<feature type="transmembrane region" description="Helical" evidence="1">
    <location>
        <begin position="14"/>
        <end position="39"/>
    </location>
</feature>
<keyword evidence="3" id="KW-1185">Reference proteome</keyword>
<evidence type="ECO:0000313" key="2">
    <source>
        <dbReference type="EMBL" id="KAL1496772.1"/>
    </source>
</evidence>
<reference evidence="2 3" key="1">
    <citation type="journal article" date="2024" name="Science">
        <title>Giant polyketide synthase enzymes in the biosynthesis of giant marine polyether toxins.</title>
        <authorList>
            <person name="Fallon T.R."/>
            <person name="Shende V.V."/>
            <person name="Wierzbicki I.H."/>
            <person name="Pendleton A.L."/>
            <person name="Watervoot N.F."/>
            <person name="Auber R.P."/>
            <person name="Gonzalez D.J."/>
            <person name="Wisecaver J.H."/>
            <person name="Moore B.S."/>
        </authorList>
    </citation>
    <scope>NUCLEOTIDE SEQUENCE [LARGE SCALE GENOMIC DNA]</scope>
    <source>
        <strain evidence="2 3">12B1</strain>
    </source>
</reference>
<evidence type="ECO:0008006" key="4">
    <source>
        <dbReference type="Google" id="ProtNLM"/>
    </source>
</evidence>
<dbReference type="Proteomes" id="UP001515480">
    <property type="component" value="Unassembled WGS sequence"/>
</dbReference>
<evidence type="ECO:0000256" key="1">
    <source>
        <dbReference type="SAM" id="Phobius"/>
    </source>
</evidence>
<protein>
    <recommendedName>
        <fullName evidence="4">Glycylpeptide N-tetradecanoyltransferase</fullName>
    </recommendedName>
</protein>
<keyword evidence="1" id="KW-0472">Membrane</keyword>